<organism evidence="2">
    <name type="scientific">Strongyloides stercoralis</name>
    <name type="common">Threadworm</name>
    <dbReference type="NCBI Taxonomy" id="6248"/>
    <lineage>
        <taxon>Eukaryota</taxon>
        <taxon>Metazoa</taxon>
        <taxon>Ecdysozoa</taxon>
        <taxon>Nematoda</taxon>
        <taxon>Chromadorea</taxon>
        <taxon>Rhabditida</taxon>
        <taxon>Tylenchina</taxon>
        <taxon>Panagrolaimomorpha</taxon>
        <taxon>Strongyloidoidea</taxon>
        <taxon>Strongyloididae</taxon>
        <taxon>Strongyloides</taxon>
    </lineage>
</organism>
<name>A0A0K0DWI5_STRER</name>
<sequence length="127" mass="14280">MYFLKHYQLIFIKLFGIISVFSFNECYYAWNERIPPSSCSRASDCSNPAADCIFSLQVNQHICCVPKENAIFPKCPAGMIIASIGSHNSILCENENDSDSCPSGYQCKESITNFDKYEGQSNFVCCQ</sequence>
<accession>A0A0K0DWI5</accession>
<dbReference type="SMART" id="SM00289">
    <property type="entry name" value="WR1"/>
    <property type="match status" value="2"/>
</dbReference>
<protein>
    <submittedName>
        <fullName evidence="2 3">Uncharacterized protein</fullName>
    </submittedName>
</protein>
<evidence type="ECO:0000313" key="3">
    <source>
        <dbReference type="WBParaSite" id="TCONS_00008810.p1"/>
    </source>
</evidence>
<reference evidence="2" key="1">
    <citation type="submission" date="2015-08" db="UniProtKB">
        <authorList>
            <consortium name="WormBaseParasite"/>
        </authorList>
    </citation>
    <scope>IDENTIFICATION</scope>
</reference>
<proteinExistence type="predicted"/>
<keyword evidence="1" id="KW-1185">Reference proteome</keyword>
<evidence type="ECO:0000313" key="1">
    <source>
        <dbReference type="Proteomes" id="UP000035681"/>
    </source>
</evidence>
<dbReference type="InterPro" id="IPR028150">
    <property type="entry name" value="Lustrin_cystein"/>
</dbReference>
<dbReference type="WBParaSite" id="SSTP_0000160300.1">
    <property type="protein sequence ID" value="SSTP_0000160300.1"/>
    <property type="gene ID" value="SSTP_0000160300"/>
</dbReference>
<dbReference type="WBParaSite" id="TCONS_00008810.p1">
    <property type="protein sequence ID" value="TCONS_00008810.p1"/>
    <property type="gene ID" value="XLOC_006688"/>
</dbReference>
<dbReference type="InterPro" id="IPR006150">
    <property type="entry name" value="Cys_repeat_1"/>
</dbReference>
<dbReference type="Pfam" id="PF14625">
    <property type="entry name" value="Lustrin_cystein"/>
    <property type="match status" value="1"/>
</dbReference>
<dbReference type="Proteomes" id="UP000035681">
    <property type="component" value="Unplaced"/>
</dbReference>
<evidence type="ECO:0000313" key="2">
    <source>
        <dbReference type="WBParaSite" id="SSTP_0000160300.1"/>
    </source>
</evidence>
<dbReference type="AlphaFoldDB" id="A0A0K0DWI5"/>